<organism evidence="2 3">
    <name type="scientific">Nocardia mexicana</name>
    <dbReference type="NCBI Taxonomy" id="279262"/>
    <lineage>
        <taxon>Bacteria</taxon>
        <taxon>Bacillati</taxon>
        <taxon>Actinomycetota</taxon>
        <taxon>Actinomycetes</taxon>
        <taxon>Mycobacteriales</taxon>
        <taxon>Nocardiaceae</taxon>
        <taxon>Nocardia</taxon>
    </lineage>
</organism>
<sequence>MRSIGSRAALAAAALGAAATVIATAAPASAQANGGKFTRVYSLANGPCAAVVDSSVTGNAYPSSAAFTVSTTMYGVGSCSLDVTLNWRHVETGQTGTVTRHANGPGYWGTDGRGSIFSPGVYGDFVGTVTVGAAHIPEPGEVRFSVQQYRG</sequence>
<keyword evidence="3" id="KW-1185">Reference proteome</keyword>
<feature type="signal peptide" evidence="1">
    <location>
        <begin position="1"/>
        <end position="25"/>
    </location>
</feature>
<feature type="chain" id="PRO_5038991094" evidence="1">
    <location>
        <begin position="26"/>
        <end position="151"/>
    </location>
</feature>
<keyword evidence="1" id="KW-0732">Signal</keyword>
<name>A0A370H3L3_9NOCA</name>
<dbReference type="Proteomes" id="UP000255355">
    <property type="component" value="Unassembled WGS sequence"/>
</dbReference>
<proteinExistence type="predicted"/>
<accession>A0A370H3L3</accession>
<evidence type="ECO:0000313" key="3">
    <source>
        <dbReference type="Proteomes" id="UP000255355"/>
    </source>
</evidence>
<gene>
    <name evidence="2" type="ORF">DFR68_106219</name>
</gene>
<protein>
    <submittedName>
        <fullName evidence="2">Uncharacterized protein</fullName>
    </submittedName>
</protein>
<dbReference type="InterPro" id="IPR006311">
    <property type="entry name" value="TAT_signal"/>
</dbReference>
<evidence type="ECO:0000256" key="1">
    <source>
        <dbReference type="SAM" id="SignalP"/>
    </source>
</evidence>
<dbReference type="AlphaFoldDB" id="A0A370H3L3"/>
<reference evidence="2 3" key="1">
    <citation type="submission" date="2018-07" db="EMBL/GenBank/DDBJ databases">
        <title>Genomic Encyclopedia of Type Strains, Phase IV (KMG-IV): sequencing the most valuable type-strain genomes for metagenomic binning, comparative biology and taxonomic classification.</title>
        <authorList>
            <person name="Goeker M."/>
        </authorList>
    </citation>
    <scope>NUCLEOTIDE SEQUENCE [LARGE SCALE GENOMIC DNA]</scope>
    <source>
        <strain evidence="2 3">DSM 44952</strain>
    </source>
</reference>
<dbReference type="PROSITE" id="PS51318">
    <property type="entry name" value="TAT"/>
    <property type="match status" value="1"/>
</dbReference>
<dbReference type="EMBL" id="QQAZ01000006">
    <property type="protein sequence ID" value="RDI49782.1"/>
    <property type="molecule type" value="Genomic_DNA"/>
</dbReference>
<comment type="caution">
    <text evidence="2">The sequence shown here is derived from an EMBL/GenBank/DDBJ whole genome shotgun (WGS) entry which is preliminary data.</text>
</comment>
<dbReference type="OrthoDB" id="4556617at2"/>
<evidence type="ECO:0000313" key="2">
    <source>
        <dbReference type="EMBL" id="RDI49782.1"/>
    </source>
</evidence>